<dbReference type="InterPro" id="IPR010065">
    <property type="entry name" value="AA_ABC_transptr_permease_3TM"/>
</dbReference>
<dbReference type="InterPro" id="IPR035906">
    <property type="entry name" value="MetI-like_sf"/>
</dbReference>
<dbReference type="PANTHER" id="PTHR30614:SF10">
    <property type="entry name" value="ARGININE ABC TRANSPORTER PERMEASE PROTEIN ARTM"/>
    <property type="match status" value="1"/>
</dbReference>
<evidence type="ECO:0000256" key="7">
    <source>
        <dbReference type="ARBA" id="ARBA00023136"/>
    </source>
</evidence>
<reference evidence="11" key="1">
    <citation type="journal article" date="2019" name="Int. J. Syst. Evol. Microbiol.">
        <title>The Global Catalogue of Microorganisms (GCM) 10K type strain sequencing project: providing services to taxonomists for standard genome sequencing and annotation.</title>
        <authorList>
            <consortium name="The Broad Institute Genomics Platform"/>
            <consortium name="The Broad Institute Genome Sequencing Center for Infectious Disease"/>
            <person name="Wu L."/>
            <person name="Ma J."/>
        </authorList>
    </citation>
    <scope>NUCLEOTIDE SEQUENCE [LARGE SCALE GENOMIC DNA]</scope>
    <source>
        <strain evidence="11">NBRC 113072</strain>
    </source>
</reference>
<comment type="similarity">
    <text evidence="8">Belongs to the binding-protein-dependent transport system permease family.</text>
</comment>
<feature type="transmembrane region" description="Helical" evidence="8">
    <location>
        <begin position="78"/>
        <end position="99"/>
    </location>
</feature>
<feature type="domain" description="ABC transmembrane type-1" evidence="9">
    <location>
        <begin position="16"/>
        <end position="204"/>
    </location>
</feature>
<comment type="subcellular location">
    <subcellularLocation>
        <location evidence="1 8">Cell membrane</location>
        <topology evidence="1 8">Multi-pass membrane protein</topology>
    </subcellularLocation>
</comment>
<dbReference type="PANTHER" id="PTHR30614">
    <property type="entry name" value="MEMBRANE COMPONENT OF AMINO ACID ABC TRANSPORTER"/>
    <property type="match status" value="1"/>
</dbReference>
<evidence type="ECO:0000313" key="10">
    <source>
        <dbReference type="EMBL" id="GMA41976.1"/>
    </source>
</evidence>
<dbReference type="RefSeq" id="WP_284305461.1">
    <property type="nucleotide sequence ID" value="NZ_BSUO01000001.1"/>
</dbReference>
<feature type="transmembrane region" description="Helical" evidence="8">
    <location>
        <begin position="141"/>
        <end position="163"/>
    </location>
</feature>
<accession>A0ABQ6IX14</accession>
<dbReference type="NCBIfam" id="TIGR01726">
    <property type="entry name" value="HEQRo_perm_3TM"/>
    <property type="match status" value="1"/>
</dbReference>
<comment type="caution">
    <text evidence="10">The sequence shown here is derived from an EMBL/GenBank/DDBJ whole genome shotgun (WGS) entry which is preliminary data.</text>
</comment>
<keyword evidence="4" id="KW-0997">Cell inner membrane</keyword>
<keyword evidence="2 8" id="KW-0813">Transport</keyword>
<evidence type="ECO:0000256" key="8">
    <source>
        <dbReference type="RuleBase" id="RU363032"/>
    </source>
</evidence>
<keyword evidence="6 8" id="KW-1133">Transmembrane helix</keyword>
<dbReference type="InterPro" id="IPR000515">
    <property type="entry name" value="MetI-like"/>
</dbReference>
<gene>
    <name evidence="10" type="ORF">GCM10025883_40210</name>
</gene>
<name>A0ABQ6IX14_9MICO</name>
<proteinExistence type="inferred from homology"/>
<protein>
    <recommendedName>
        <fullName evidence="9">ABC transmembrane type-1 domain-containing protein</fullName>
    </recommendedName>
</protein>
<keyword evidence="3" id="KW-1003">Cell membrane</keyword>
<dbReference type="Pfam" id="PF00528">
    <property type="entry name" value="BPD_transp_1"/>
    <property type="match status" value="1"/>
</dbReference>
<dbReference type="InterPro" id="IPR043429">
    <property type="entry name" value="ArtM/GltK/GlnP/TcyL/YhdX-like"/>
</dbReference>
<organism evidence="10 11">
    <name type="scientific">Mobilicoccus caccae</name>
    <dbReference type="NCBI Taxonomy" id="1859295"/>
    <lineage>
        <taxon>Bacteria</taxon>
        <taxon>Bacillati</taxon>
        <taxon>Actinomycetota</taxon>
        <taxon>Actinomycetes</taxon>
        <taxon>Micrococcales</taxon>
        <taxon>Dermatophilaceae</taxon>
        <taxon>Mobilicoccus</taxon>
    </lineage>
</organism>
<dbReference type="Gene3D" id="1.10.3720.10">
    <property type="entry name" value="MetI-like"/>
    <property type="match status" value="1"/>
</dbReference>
<dbReference type="SUPFAM" id="SSF161098">
    <property type="entry name" value="MetI-like"/>
    <property type="match status" value="1"/>
</dbReference>
<feature type="transmembrane region" description="Helical" evidence="8">
    <location>
        <begin position="51"/>
        <end position="72"/>
    </location>
</feature>
<evidence type="ECO:0000256" key="6">
    <source>
        <dbReference type="ARBA" id="ARBA00022989"/>
    </source>
</evidence>
<feature type="transmembrane region" description="Helical" evidence="8">
    <location>
        <begin position="183"/>
        <end position="203"/>
    </location>
</feature>
<evidence type="ECO:0000256" key="3">
    <source>
        <dbReference type="ARBA" id="ARBA00022475"/>
    </source>
</evidence>
<evidence type="ECO:0000256" key="2">
    <source>
        <dbReference type="ARBA" id="ARBA00022448"/>
    </source>
</evidence>
<evidence type="ECO:0000256" key="4">
    <source>
        <dbReference type="ARBA" id="ARBA00022519"/>
    </source>
</evidence>
<evidence type="ECO:0000256" key="5">
    <source>
        <dbReference type="ARBA" id="ARBA00022692"/>
    </source>
</evidence>
<keyword evidence="11" id="KW-1185">Reference proteome</keyword>
<evidence type="ECO:0000256" key="1">
    <source>
        <dbReference type="ARBA" id="ARBA00004651"/>
    </source>
</evidence>
<sequence>MFADWLTYLPALGTGLVTSVQVTIASLVLGLPFGLLLALGASSENGLLRSAVIALVELGRGTPALVVLQIFYFGMPGFGLTLSSFVSAVIALALTTGAYTSEIIRGGLQAVPAGEVEAADALGMSHLDTLRYVVIPQGLRIAVPPLLGFAILIFQATSLAYTIALPELLGAAYSIGSTTFRYLSVLTLAGLMYAAVTIPMSLLTDRITARMSRHL</sequence>
<evidence type="ECO:0000313" key="11">
    <source>
        <dbReference type="Proteomes" id="UP001157126"/>
    </source>
</evidence>
<evidence type="ECO:0000259" key="9">
    <source>
        <dbReference type="PROSITE" id="PS50928"/>
    </source>
</evidence>
<dbReference type="PROSITE" id="PS50928">
    <property type="entry name" value="ABC_TM1"/>
    <property type="match status" value="1"/>
</dbReference>
<keyword evidence="7 8" id="KW-0472">Membrane</keyword>
<feature type="transmembrane region" description="Helical" evidence="8">
    <location>
        <begin position="20"/>
        <end position="39"/>
    </location>
</feature>
<dbReference type="Proteomes" id="UP001157126">
    <property type="component" value="Unassembled WGS sequence"/>
</dbReference>
<keyword evidence="5 8" id="KW-0812">Transmembrane</keyword>
<dbReference type="EMBL" id="BSUO01000001">
    <property type="protein sequence ID" value="GMA41976.1"/>
    <property type="molecule type" value="Genomic_DNA"/>
</dbReference>
<dbReference type="CDD" id="cd06261">
    <property type="entry name" value="TM_PBP2"/>
    <property type="match status" value="1"/>
</dbReference>